<dbReference type="Proteomes" id="UP001138686">
    <property type="component" value="Unassembled WGS sequence"/>
</dbReference>
<organism evidence="2 3">
    <name type="scientific">Halomarinibacterium sedimenti</name>
    <dbReference type="NCBI Taxonomy" id="2857106"/>
    <lineage>
        <taxon>Bacteria</taxon>
        <taxon>Pseudomonadati</taxon>
        <taxon>Bacteroidota</taxon>
        <taxon>Flavobacteriia</taxon>
        <taxon>Flavobacteriales</taxon>
        <taxon>Flavobacteriaceae</taxon>
        <taxon>Halomarinibacterium</taxon>
    </lineage>
</organism>
<feature type="transmembrane region" description="Helical" evidence="1">
    <location>
        <begin position="12"/>
        <end position="34"/>
    </location>
</feature>
<keyword evidence="1" id="KW-0812">Transmembrane</keyword>
<feature type="transmembrane region" description="Helical" evidence="1">
    <location>
        <begin position="144"/>
        <end position="168"/>
    </location>
</feature>
<comment type="caution">
    <text evidence="2">The sequence shown here is derived from an EMBL/GenBank/DDBJ whole genome shotgun (WGS) entry which is preliminary data.</text>
</comment>
<evidence type="ECO:0000313" key="2">
    <source>
        <dbReference type="EMBL" id="MBW2938135.1"/>
    </source>
</evidence>
<dbReference type="InterPro" id="IPR025250">
    <property type="entry name" value="DUF4199"/>
</dbReference>
<keyword evidence="3" id="KW-1185">Reference proteome</keyword>
<dbReference type="RefSeq" id="WP_219052603.1">
    <property type="nucleotide sequence ID" value="NZ_JAHWDP010000003.1"/>
</dbReference>
<dbReference type="EMBL" id="JAHWDP010000003">
    <property type="protein sequence ID" value="MBW2938135.1"/>
    <property type="molecule type" value="Genomic_DNA"/>
</dbReference>
<sequence>MDNQKASLKKIALNYGLLLGLASIALSVITYVMGVHLERPWWASVIGIIIMAALIVYGLKAFKQDNEGFLSLGEAIKVGLAISVIAGILGAVYNYVFVTVIEPDFVAQMMEITREQMIEQNPTMTEEQMEMGLSITEKFMSPGIMSAMAIIFTLFLGFIISLISGLIMKQNRPEGY</sequence>
<evidence type="ECO:0000313" key="3">
    <source>
        <dbReference type="Proteomes" id="UP001138686"/>
    </source>
</evidence>
<gene>
    <name evidence="2" type="ORF">KXJ69_08450</name>
</gene>
<dbReference type="Pfam" id="PF13858">
    <property type="entry name" value="DUF4199"/>
    <property type="match status" value="1"/>
</dbReference>
<proteinExistence type="predicted"/>
<feature type="transmembrane region" description="Helical" evidence="1">
    <location>
        <begin position="80"/>
        <end position="101"/>
    </location>
</feature>
<keyword evidence="1" id="KW-1133">Transmembrane helix</keyword>
<name>A0A9X1JVU3_9FLAO</name>
<feature type="transmembrane region" description="Helical" evidence="1">
    <location>
        <begin position="40"/>
        <end position="59"/>
    </location>
</feature>
<accession>A0A9X1JVU3</accession>
<evidence type="ECO:0000256" key="1">
    <source>
        <dbReference type="SAM" id="Phobius"/>
    </source>
</evidence>
<dbReference type="AlphaFoldDB" id="A0A9X1JVU3"/>
<reference evidence="2" key="1">
    <citation type="submission" date="2021-07" db="EMBL/GenBank/DDBJ databases">
        <title>Aureisphaera sp. CAU 1614 isolated from sea sediment.</title>
        <authorList>
            <person name="Kim W."/>
        </authorList>
    </citation>
    <scope>NUCLEOTIDE SEQUENCE</scope>
    <source>
        <strain evidence="2">CAU 1614</strain>
    </source>
</reference>
<protein>
    <submittedName>
        <fullName evidence="2">DUF4199 domain-containing protein</fullName>
    </submittedName>
</protein>
<keyword evidence="1" id="KW-0472">Membrane</keyword>